<evidence type="ECO:0000313" key="4">
    <source>
        <dbReference type="EMBL" id="MBD1600729.1"/>
    </source>
</evidence>
<dbReference type="SUPFAM" id="SSF55729">
    <property type="entry name" value="Acyl-CoA N-acyltransferases (Nat)"/>
    <property type="match status" value="1"/>
</dbReference>
<comment type="caution">
    <text evidence="4">The sequence shown here is derived from an EMBL/GenBank/DDBJ whole genome shotgun (WGS) entry which is preliminary data.</text>
</comment>
<name>A0ABR7Z5Z4_9PSED</name>
<dbReference type="EMBL" id="JAAOCA010000024">
    <property type="protein sequence ID" value="MBD1600729.1"/>
    <property type="molecule type" value="Genomic_DNA"/>
</dbReference>
<feature type="domain" description="N-acetyltransferase" evidence="3">
    <location>
        <begin position="4"/>
        <end position="140"/>
    </location>
</feature>
<evidence type="ECO:0000313" key="5">
    <source>
        <dbReference type="Proteomes" id="UP000805841"/>
    </source>
</evidence>
<dbReference type="PROSITE" id="PS51186">
    <property type="entry name" value="GNAT"/>
    <property type="match status" value="1"/>
</dbReference>
<dbReference type="Proteomes" id="UP000805841">
    <property type="component" value="Unassembled WGS sequence"/>
</dbReference>
<evidence type="ECO:0000259" key="3">
    <source>
        <dbReference type="PROSITE" id="PS51186"/>
    </source>
</evidence>
<evidence type="ECO:0000256" key="2">
    <source>
        <dbReference type="ARBA" id="ARBA00023315"/>
    </source>
</evidence>
<dbReference type="PANTHER" id="PTHR43877">
    <property type="entry name" value="AMINOALKYLPHOSPHONATE N-ACETYLTRANSFERASE-RELATED-RELATED"/>
    <property type="match status" value="1"/>
</dbReference>
<reference evidence="4 5" key="1">
    <citation type="journal article" date="2020" name="Insects">
        <title>Bacteria Belonging to Pseudomonas typographi sp. nov. from the Bark Beetle Ips typographus Have Genomic Potential to Aid in the Host Ecology.</title>
        <authorList>
            <person name="Peral-Aranega E."/>
            <person name="Saati-Santamaria Z."/>
            <person name="Kolarik M."/>
            <person name="Rivas R."/>
            <person name="Garcia-Fraile P."/>
        </authorList>
    </citation>
    <scope>NUCLEOTIDE SEQUENCE [LARGE SCALE GENOMIC DNA]</scope>
    <source>
        <strain evidence="4 5">CA3A</strain>
    </source>
</reference>
<proteinExistence type="predicted"/>
<evidence type="ECO:0000256" key="1">
    <source>
        <dbReference type="ARBA" id="ARBA00022679"/>
    </source>
</evidence>
<sequence>MNEISVRVADWHRDYNDIHRIRQAVFVTEQAVPPEQEWDGEDDTAVHFLACEGEFAVGTARLTPDGHIGRVAVLKDWRGLNIGHALLQAALAQADRQGLHEQKLTAQVHASAFYERQGFEVVSEEFLEAGIAHVDMLRRS</sequence>
<accession>A0ABR7Z5Z4</accession>
<dbReference type="Pfam" id="PF13673">
    <property type="entry name" value="Acetyltransf_10"/>
    <property type="match status" value="1"/>
</dbReference>
<keyword evidence="2" id="KW-0012">Acyltransferase</keyword>
<dbReference type="InterPro" id="IPR016181">
    <property type="entry name" value="Acyl_CoA_acyltransferase"/>
</dbReference>
<dbReference type="Gene3D" id="3.40.630.30">
    <property type="match status" value="1"/>
</dbReference>
<keyword evidence="5" id="KW-1185">Reference proteome</keyword>
<gene>
    <name evidence="4" type="ORF">HAQ05_18750</name>
</gene>
<protein>
    <submittedName>
        <fullName evidence="4">GNAT family N-acetyltransferase</fullName>
    </submittedName>
</protein>
<dbReference type="RefSeq" id="WP_190423280.1">
    <property type="nucleotide sequence ID" value="NZ_JAAOCA010000024.1"/>
</dbReference>
<dbReference type="InterPro" id="IPR050832">
    <property type="entry name" value="Bact_Acetyltransf"/>
</dbReference>
<keyword evidence="1" id="KW-0808">Transferase</keyword>
<dbReference type="PANTHER" id="PTHR43877:SF1">
    <property type="entry name" value="ACETYLTRANSFERASE"/>
    <property type="match status" value="1"/>
</dbReference>
<dbReference type="InterPro" id="IPR000182">
    <property type="entry name" value="GNAT_dom"/>
</dbReference>
<organism evidence="4 5">
    <name type="scientific">Pseudomonas typographi</name>
    <dbReference type="NCBI Taxonomy" id="2715964"/>
    <lineage>
        <taxon>Bacteria</taxon>
        <taxon>Pseudomonadati</taxon>
        <taxon>Pseudomonadota</taxon>
        <taxon>Gammaproteobacteria</taxon>
        <taxon>Pseudomonadales</taxon>
        <taxon>Pseudomonadaceae</taxon>
        <taxon>Pseudomonas</taxon>
    </lineage>
</organism>